<dbReference type="Gene3D" id="1.10.8.60">
    <property type="match status" value="1"/>
</dbReference>
<dbReference type="EMBL" id="ADLS01000012">
    <property type="protein sequence ID" value="EGX71215.1"/>
    <property type="molecule type" value="Genomic_DNA"/>
</dbReference>
<dbReference type="InterPro" id="IPR027417">
    <property type="entry name" value="P-loop_NTPase"/>
</dbReference>
<evidence type="ECO:0000256" key="4">
    <source>
        <dbReference type="ARBA" id="ARBA00022741"/>
    </source>
</evidence>
<sequence length="870" mass="95950">MNMRIDKLAMTSKEALQTAIGIAGDANAGAVEPIHLLSALLSSGERNISVIIERIGADPKQLARATQQAVDSAPKVSGEAQIGLSNELTRVLNKAEKFASKMEDNFVVTEHLLMALAEDKGQAGQILSQAGVTRDRIEEVYTELRGDDRVTSEDDKMQFEALEQYGRNVCDLARAGKLDPVIGRTEEIRRTIQVLSRRTKNNPVLIGEPGVGKTAIVEGIAQRIVAGDVPSTLRDRDIIELDMSALVAGAKYRGEFEDRLKAVLKEVQKSDGRVILFIDELHTIVGAGATEGSMDAGNILKPALARGDLHAIGATTLDEYRKYIEKDAALARRFQQVMVSEPTVEDTISILRGLKEKYEIFHGVHITDGALVAAADLSDRYIADRFLPDKAIDLVDEAASRLRMELDSMPVEIDAITRQLTQMQIEEQALMKESDDASKERLETLRQEIAEVQEKLNVQKAGWLNQKNAIDHVQDLKSRIDDAKGELERVTRDGNFERAGELRYSVIPSLEREIVDAEAGLEAQKASGEGLNEQVTSDEIAEVVSAWTGVPVSKMLQGELDKLKTLEDELHKRVIGQDEAVSAVAAAVRRSRAGLSDPDRPIGSFFFLGPTGVGKTELAKALAECLFDDERALVRIDMSEYMEKFSVQRLIGAPPGYVGYDEGGQLTEAVRRRPYSVILLDEMEKAHPDVFNVLLQVLDDGRLTDGQGRQVSFKNTIIIMTSNVGSTAIAEYAGRDDEEMRRQVDEAMSHTFRPEFLNRIDDIVVFHPLGMAQIEKIVDIQLADVRRRLAKERMTLVISPAAKQMLAVGGLDPVFGARPLKRLIQREVVDAIARAIIDGRVREGDEVTVDVDAENNFVVADAENVTYEVE</sequence>
<evidence type="ECO:0000256" key="1">
    <source>
        <dbReference type="ARBA" id="ARBA00004496"/>
    </source>
</evidence>
<name>G1WIF2_9ACTN</name>
<dbReference type="Pfam" id="PF10431">
    <property type="entry name" value="ClpB_D2-small"/>
    <property type="match status" value="1"/>
</dbReference>
<dbReference type="Pfam" id="PF17871">
    <property type="entry name" value="AAA_lid_9"/>
    <property type="match status" value="1"/>
</dbReference>
<evidence type="ECO:0000256" key="5">
    <source>
        <dbReference type="ARBA" id="ARBA00022840"/>
    </source>
</evidence>
<dbReference type="SUPFAM" id="SSF52540">
    <property type="entry name" value="P-loop containing nucleoside triphosphate hydrolases"/>
    <property type="match status" value="2"/>
</dbReference>
<dbReference type="InterPro" id="IPR050130">
    <property type="entry name" value="ClpA_ClpB"/>
</dbReference>
<dbReference type="PROSITE" id="PS00870">
    <property type="entry name" value="CLPAB_1"/>
    <property type="match status" value="1"/>
</dbReference>
<dbReference type="InterPro" id="IPR036628">
    <property type="entry name" value="Clp_N_dom_sf"/>
</dbReference>
<dbReference type="FunFam" id="3.40.50.300:FF:000120">
    <property type="entry name" value="ATP-dependent chaperone ClpB"/>
    <property type="match status" value="1"/>
</dbReference>
<dbReference type="GO" id="GO:0005737">
    <property type="term" value="C:cytoplasm"/>
    <property type="evidence" value="ECO:0007669"/>
    <property type="project" value="UniProtKB-SubCell"/>
</dbReference>
<dbReference type="GO" id="GO:0034605">
    <property type="term" value="P:cellular response to heat"/>
    <property type="evidence" value="ECO:0007669"/>
    <property type="project" value="TreeGrafter"/>
</dbReference>
<dbReference type="FunFam" id="3.40.50.300:FF:000010">
    <property type="entry name" value="Chaperone clpB 1, putative"/>
    <property type="match status" value="1"/>
</dbReference>
<dbReference type="InterPro" id="IPR003593">
    <property type="entry name" value="AAA+_ATPase"/>
</dbReference>
<dbReference type="CDD" id="cd19499">
    <property type="entry name" value="RecA-like_ClpB_Hsp104-like"/>
    <property type="match status" value="1"/>
</dbReference>
<feature type="coiled-coil region" evidence="11">
    <location>
        <begin position="413"/>
        <end position="493"/>
    </location>
</feature>
<dbReference type="PRINTS" id="PR00300">
    <property type="entry name" value="CLPPROTEASEA"/>
</dbReference>
<comment type="similarity">
    <text evidence="2 11">Belongs to the ClpA/ClpB family.</text>
</comment>
<feature type="domain" description="Clp R" evidence="12">
    <location>
        <begin position="5"/>
        <end position="147"/>
    </location>
</feature>
<dbReference type="GO" id="GO:0042026">
    <property type="term" value="P:protein refolding"/>
    <property type="evidence" value="ECO:0007669"/>
    <property type="project" value="UniProtKB-UniRule"/>
</dbReference>
<evidence type="ECO:0000256" key="9">
    <source>
        <dbReference type="ARBA" id="ARBA00026057"/>
    </source>
</evidence>
<keyword evidence="8 11" id="KW-0143">Chaperone</keyword>
<dbReference type="PATRIC" id="fig|742742.3.peg.1082"/>
<evidence type="ECO:0000256" key="8">
    <source>
        <dbReference type="ARBA" id="ARBA00023186"/>
    </source>
</evidence>
<keyword evidence="14" id="KW-1185">Reference proteome</keyword>
<dbReference type="InterPro" id="IPR018368">
    <property type="entry name" value="ClpA/B_CS1"/>
</dbReference>
<dbReference type="STRING" id="742742.HMPREF9452_01115"/>
<dbReference type="SMART" id="SM01086">
    <property type="entry name" value="ClpB_D2-small"/>
    <property type="match status" value="1"/>
</dbReference>
<dbReference type="PANTHER" id="PTHR11638">
    <property type="entry name" value="ATP-DEPENDENT CLP PROTEASE"/>
    <property type="match status" value="1"/>
</dbReference>
<proteinExistence type="inferred from homology"/>
<dbReference type="FunFam" id="3.40.50.300:FF:000025">
    <property type="entry name" value="ATP-dependent Clp protease subunit"/>
    <property type="match status" value="1"/>
</dbReference>
<dbReference type="PANTHER" id="PTHR11638:SF18">
    <property type="entry name" value="HEAT SHOCK PROTEIN 104"/>
    <property type="match status" value="1"/>
</dbReference>
<keyword evidence="7 11" id="KW-0175">Coiled coil</keyword>
<reference evidence="13 14" key="1">
    <citation type="submission" date="2011-06" db="EMBL/GenBank/DDBJ databases">
        <title>The Genome Sequence of Collinsella tanakaei YIT 12063.</title>
        <authorList>
            <consortium name="The Broad Institute Genome Sequencing Platform"/>
            <person name="Earl A."/>
            <person name="Ward D."/>
            <person name="Feldgarden M."/>
            <person name="Gevers D."/>
            <person name="Morotomi M."/>
            <person name="Young S.K."/>
            <person name="Zeng Q."/>
            <person name="Gargeya S."/>
            <person name="Fitzgerald M."/>
            <person name="Haas B."/>
            <person name="Abouelleil A."/>
            <person name="Alvarado L."/>
            <person name="Arachchi H.M."/>
            <person name="Berlin A."/>
            <person name="Brown A."/>
            <person name="Chapman S.B."/>
            <person name="Chen Z."/>
            <person name="Dunbar C."/>
            <person name="Freedman E."/>
            <person name="Gearin G."/>
            <person name="Gellesch M."/>
            <person name="Goldberg J."/>
            <person name="Griggs A."/>
            <person name="Gujja S."/>
            <person name="Heiman D."/>
            <person name="Howarth C."/>
            <person name="Larson L."/>
            <person name="Lui A."/>
            <person name="MacDonald P.J.P."/>
            <person name="Mehta T."/>
            <person name="Montmayeur A."/>
            <person name="Murphy C."/>
            <person name="Neiman D."/>
            <person name="Pearson M."/>
            <person name="Priest M."/>
            <person name="Roberts A."/>
            <person name="Saif S."/>
            <person name="Shea T."/>
            <person name="Shenoy N."/>
            <person name="Sisk P."/>
            <person name="Stolte C."/>
            <person name="Sykes S."/>
            <person name="Wortman J."/>
            <person name="Nusbaum C."/>
            <person name="Birren B."/>
        </authorList>
    </citation>
    <scope>NUCLEOTIDE SEQUENCE [LARGE SCALE GENOMIC DNA]</scope>
    <source>
        <strain evidence="13 14">YIT 12063</strain>
    </source>
</reference>
<dbReference type="Pfam" id="PF02861">
    <property type="entry name" value="Clp_N"/>
    <property type="match status" value="1"/>
</dbReference>
<dbReference type="eggNOG" id="COG0542">
    <property type="taxonomic scope" value="Bacteria"/>
</dbReference>
<dbReference type="SMART" id="SM00382">
    <property type="entry name" value="AAA"/>
    <property type="match status" value="2"/>
</dbReference>
<evidence type="ECO:0000259" key="12">
    <source>
        <dbReference type="PROSITE" id="PS51903"/>
    </source>
</evidence>
<organism evidence="13 14">
    <name type="scientific">Collinsella tanakaei YIT 12063</name>
    <dbReference type="NCBI Taxonomy" id="742742"/>
    <lineage>
        <taxon>Bacteria</taxon>
        <taxon>Bacillati</taxon>
        <taxon>Actinomycetota</taxon>
        <taxon>Coriobacteriia</taxon>
        <taxon>Coriobacteriales</taxon>
        <taxon>Coriobacteriaceae</taxon>
        <taxon>Collinsella</taxon>
    </lineage>
</organism>
<comment type="subunit">
    <text evidence="11">Homohexamer; The oligomerization is ATP-dependent.</text>
</comment>
<keyword evidence="11" id="KW-0963">Cytoplasm</keyword>
<gene>
    <name evidence="11" type="primary">clpB</name>
    <name evidence="13" type="ORF">HMPREF9452_01115</name>
</gene>
<evidence type="ECO:0000256" key="2">
    <source>
        <dbReference type="ARBA" id="ARBA00008675"/>
    </source>
</evidence>
<evidence type="ECO:0000313" key="13">
    <source>
        <dbReference type="EMBL" id="EGX71215.1"/>
    </source>
</evidence>
<evidence type="ECO:0000256" key="10">
    <source>
        <dbReference type="PROSITE-ProRule" id="PRU01251"/>
    </source>
</evidence>
<dbReference type="InterPro" id="IPR001270">
    <property type="entry name" value="ClpA/B"/>
</dbReference>
<keyword evidence="4 11" id="KW-0547">Nucleotide-binding</keyword>
<evidence type="ECO:0000256" key="3">
    <source>
        <dbReference type="ARBA" id="ARBA00022737"/>
    </source>
</evidence>
<dbReference type="SUPFAM" id="SSF81923">
    <property type="entry name" value="Double Clp-N motif"/>
    <property type="match status" value="1"/>
</dbReference>
<comment type="subcellular location">
    <subcellularLocation>
        <location evidence="1 11">Cytoplasm</location>
    </subcellularLocation>
</comment>
<dbReference type="GO" id="GO:0016887">
    <property type="term" value="F:ATP hydrolysis activity"/>
    <property type="evidence" value="ECO:0007669"/>
    <property type="project" value="InterPro"/>
</dbReference>
<dbReference type="InterPro" id="IPR003959">
    <property type="entry name" value="ATPase_AAA_core"/>
</dbReference>
<dbReference type="InterPro" id="IPR019489">
    <property type="entry name" value="Clp_ATPase_C"/>
</dbReference>
<dbReference type="InterPro" id="IPR017730">
    <property type="entry name" value="Chaperonin_ClpB"/>
</dbReference>
<dbReference type="NCBIfam" id="TIGR03346">
    <property type="entry name" value="chaperone_ClpB"/>
    <property type="match status" value="1"/>
</dbReference>
<dbReference type="PROSITE" id="PS51903">
    <property type="entry name" value="CLP_R"/>
    <property type="match status" value="1"/>
</dbReference>
<dbReference type="AlphaFoldDB" id="G1WIF2"/>
<dbReference type="InterPro" id="IPR041546">
    <property type="entry name" value="ClpA/ClpB_AAA_lid"/>
</dbReference>
<comment type="subunit">
    <text evidence="9">Homohexamer. The oligomerization is ATP-dependent.</text>
</comment>
<protein>
    <recommendedName>
        <fullName evidence="11">Chaperone protein ClpB</fullName>
    </recommendedName>
</protein>
<dbReference type="CDD" id="cd00009">
    <property type="entry name" value="AAA"/>
    <property type="match status" value="1"/>
</dbReference>
<dbReference type="GO" id="GO:0005524">
    <property type="term" value="F:ATP binding"/>
    <property type="evidence" value="ECO:0007669"/>
    <property type="project" value="UniProtKB-UniRule"/>
</dbReference>
<comment type="function">
    <text evidence="11">Part of a stress-induced multi-chaperone system, it is involved in the recovery of the cell from heat-induced damage, in cooperation with DnaK, DnaJ and GrpE.</text>
</comment>
<dbReference type="Gene3D" id="3.40.50.300">
    <property type="entry name" value="P-loop containing nucleotide triphosphate hydrolases"/>
    <property type="match status" value="3"/>
</dbReference>
<dbReference type="Gene3D" id="1.10.1780.10">
    <property type="entry name" value="Clp, N-terminal domain"/>
    <property type="match status" value="1"/>
</dbReference>
<evidence type="ECO:0000313" key="14">
    <source>
        <dbReference type="Proteomes" id="UP000004830"/>
    </source>
</evidence>
<keyword evidence="6 11" id="KW-0346">Stress response</keyword>
<evidence type="ECO:0000256" key="6">
    <source>
        <dbReference type="ARBA" id="ARBA00023016"/>
    </source>
</evidence>
<dbReference type="Proteomes" id="UP000004830">
    <property type="component" value="Unassembled WGS sequence"/>
</dbReference>
<comment type="caution">
    <text evidence="13">The sequence shown here is derived from an EMBL/GenBank/DDBJ whole genome shotgun (WGS) entry which is preliminary data.</text>
</comment>
<dbReference type="HOGENOM" id="CLU_005070_4_0_11"/>
<dbReference type="InterPro" id="IPR004176">
    <property type="entry name" value="Clp_R_N"/>
</dbReference>
<keyword evidence="3 10" id="KW-0677">Repeat</keyword>
<accession>G1WIF2</accession>
<evidence type="ECO:0000256" key="7">
    <source>
        <dbReference type="ARBA" id="ARBA00023054"/>
    </source>
</evidence>
<dbReference type="Pfam" id="PF07724">
    <property type="entry name" value="AAA_2"/>
    <property type="match status" value="1"/>
</dbReference>
<dbReference type="Pfam" id="PF00004">
    <property type="entry name" value="AAA"/>
    <property type="match status" value="1"/>
</dbReference>
<evidence type="ECO:0000256" key="11">
    <source>
        <dbReference type="RuleBase" id="RU362034"/>
    </source>
</evidence>
<keyword evidence="5 11" id="KW-0067">ATP-binding</keyword>